<proteinExistence type="predicted"/>
<evidence type="ECO:0000256" key="1">
    <source>
        <dbReference type="SAM" id="Phobius"/>
    </source>
</evidence>
<sequence>MSSFVQGINRFDVTVQYGHFNIAIDGIVGANAYIALHDADGDLVYNVYESYMYLKDFGSVLPLLNGGGFGLMMVMGINWFNVDATSGMRLVIWDSTPDDNVIRAMYVCTVKKILDCPRDEGIPIGDRIPAIGNKHSMHMSQFDLFLNGEHWNVNMTGALTGRARIALYQNTSGFPNVDNSYTYLGIKELPGIWGRHGGLSTYQFSGSTWFDYDATTPCYVGVIDRTFDDDTVALRALLKVDFLLATVVENNYK</sequence>
<evidence type="ECO:0000313" key="3">
    <source>
        <dbReference type="Proteomes" id="UP000186309"/>
    </source>
</evidence>
<dbReference type="AlphaFoldDB" id="A0A1U7CQK5"/>
<dbReference type="KEGG" id="pbor:BSF38_02692"/>
<evidence type="ECO:0000313" key="2">
    <source>
        <dbReference type="EMBL" id="APW61188.1"/>
    </source>
</evidence>
<keyword evidence="3" id="KW-1185">Reference proteome</keyword>
<gene>
    <name evidence="2" type="ORF">BSF38_02692</name>
</gene>
<dbReference type="Proteomes" id="UP000186309">
    <property type="component" value="Chromosome"/>
</dbReference>
<feature type="transmembrane region" description="Helical" evidence="1">
    <location>
        <begin position="60"/>
        <end position="80"/>
    </location>
</feature>
<protein>
    <submittedName>
        <fullName evidence="2">Uncharacterized protein</fullName>
    </submittedName>
</protein>
<accession>A0A1U7CQK5</accession>
<keyword evidence="1" id="KW-0812">Transmembrane</keyword>
<reference evidence="3" key="1">
    <citation type="submission" date="2016-12" db="EMBL/GenBank/DDBJ databases">
        <title>Comparative genomics of four Isosphaeraceae planctomycetes: a common pool of plasmids and glycoside hydrolase genes.</title>
        <authorList>
            <person name="Ivanova A."/>
        </authorList>
    </citation>
    <scope>NUCLEOTIDE SEQUENCE [LARGE SCALE GENOMIC DNA]</scope>
    <source>
        <strain evidence="3">PX4</strain>
    </source>
</reference>
<name>A0A1U7CQK5_9BACT</name>
<keyword evidence="1" id="KW-0472">Membrane</keyword>
<dbReference type="RefSeq" id="WP_076346360.1">
    <property type="nucleotide sequence ID" value="NZ_CP019082.1"/>
</dbReference>
<organism evidence="2 3">
    <name type="scientific">Paludisphaera borealis</name>
    <dbReference type="NCBI Taxonomy" id="1387353"/>
    <lineage>
        <taxon>Bacteria</taxon>
        <taxon>Pseudomonadati</taxon>
        <taxon>Planctomycetota</taxon>
        <taxon>Planctomycetia</taxon>
        <taxon>Isosphaerales</taxon>
        <taxon>Isosphaeraceae</taxon>
        <taxon>Paludisphaera</taxon>
    </lineage>
</organism>
<keyword evidence="1" id="KW-1133">Transmembrane helix</keyword>
<dbReference type="EMBL" id="CP019082">
    <property type="protein sequence ID" value="APW61188.1"/>
    <property type="molecule type" value="Genomic_DNA"/>
</dbReference>